<keyword evidence="1" id="KW-1133">Transmembrane helix</keyword>
<feature type="transmembrane region" description="Helical" evidence="1">
    <location>
        <begin position="162"/>
        <end position="182"/>
    </location>
</feature>
<proteinExistence type="predicted"/>
<evidence type="ECO:0000313" key="2">
    <source>
        <dbReference type="EMBL" id="GLT17525.1"/>
    </source>
</evidence>
<feature type="transmembrane region" description="Helical" evidence="1">
    <location>
        <begin position="75"/>
        <end position="96"/>
    </location>
</feature>
<keyword evidence="3" id="KW-1185">Reference proteome</keyword>
<name>A0ABQ6EYC8_9VIBR</name>
<dbReference type="Proteomes" id="UP001157138">
    <property type="component" value="Unassembled WGS sequence"/>
</dbReference>
<comment type="caution">
    <text evidence="2">The sequence shown here is derived from an EMBL/GenBank/DDBJ whole genome shotgun (WGS) entry which is preliminary data.</text>
</comment>
<gene>
    <name evidence="2" type="ORF">GCM10007938_13020</name>
</gene>
<sequence>MYSKYGTYYIDGIAEGVKYDSWLSDDQIKEYSSMGLIYYLKEFPYSLIHMFSHVFNSLNYDFLYTYVNEKRYYIISWYQIMSSVVTVLGFSYVYALVRGYMEYKFRSFEYFILVILISFLGVNALVAVETRFGMVPHIILTIFSILLFYDRKLVSRFLNYRLVTLILVLYSLFAMYLSYFFVNGLGDVEILLF</sequence>
<evidence type="ECO:0000313" key="3">
    <source>
        <dbReference type="Proteomes" id="UP001157138"/>
    </source>
</evidence>
<feature type="transmembrane region" description="Helical" evidence="1">
    <location>
        <begin position="134"/>
        <end position="150"/>
    </location>
</feature>
<evidence type="ECO:0000256" key="1">
    <source>
        <dbReference type="SAM" id="Phobius"/>
    </source>
</evidence>
<reference evidence="3" key="1">
    <citation type="journal article" date="2019" name="Int. J. Syst. Evol. Microbiol.">
        <title>The Global Catalogue of Microorganisms (GCM) 10K type strain sequencing project: providing services to taxonomists for standard genome sequencing and annotation.</title>
        <authorList>
            <consortium name="The Broad Institute Genomics Platform"/>
            <consortium name="The Broad Institute Genome Sequencing Center for Infectious Disease"/>
            <person name="Wu L."/>
            <person name="Ma J."/>
        </authorList>
    </citation>
    <scope>NUCLEOTIDE SEQUENCE [LARGE SCALE GENOMIC DNA]</scope>
    <source>
        <strain evidence="3">NBRC 108723</strain>
    </source>
</reference>
<feature type="transmembrane region" description="Helical" evidence="1">
    <location>
        <begin position="108"/>
        <end position="128"/>
    </location>
</feature>
<feature type="transmembrane region" description="Helical" evidence="1">
    <location>
        <begin position="36"/>
        <end position="55"/>
    </location>
</feature>
<protein>
    <submittedName>
        <fullName evidence="2">Uncharacterized protein</fullName>
    </submittedName>
</protein>
<dbReference type="EMBL" id="BSPW01000023">
    <property type="protein sequence ID" value="GLT17525.1"/>
    <property type="molecule type" value="Genomic_DNA"/>
</dbReference>
<accession>A0ABQ6EYC8</accession>
<organism evidence="2 3">
    <name type="scientific">Vibrio zhanjiangensis</name>
    <dbReference type="NCBI Taxonomy" id="1046128"/>
    <lineage>
        <taxon>Bacteria</taxon>
        <taxon>Pseudomonadati</taxon>
        <taxon>Pseudomonadota</taxon>
        <taxon>Gammaproteobacteria</taxon>
        <taxon>Vibrionales</taxon>
        <taxon>Vibrionaceae</taxon>
        <taxon>Vibrio</taxon>
    </lineage>
</organism>
<keyword evidence="1" id="KW-0812">Transmembrane</keyword>
<keyword evidence="1" id="KW-0472">Membrane</keyword>